<organism evidence="7 8">
    <name type="scientific">Hydrogeniiclostridium mannosilyticum</name>
    <dbReference type="NCBI Taxonomy" id="2764322"/>
    <lineage>
        <taxon>Bacteria</taxon>
        <taxon>Bacillati</taxon>
        <taxon>Bacillota</taxon>
        <taxon>Clostridia</taxon>
        <taxon>Eubacteriales</taxon>
        <taxon>Acutalibacteraceae</taxon>
        <taxon>Hydrogeniiclostridium</taxon>
    </lineage>
</organism>
<name>A0A328UIX5_9FIRM</name>
<comment type="caution">
    <text evidence="7">The sequence shown here is derived from an EMBL/GenBank/DDBJ whole genome shotgun (WGS) entry which is preliminary data.</text>
</comment>
<feature type="transmembrane region" description="Helical" evidence="6">
    <location>
        <begin position="26"/>
        <end position="48"/>
    </location>
</feature>
<protein>
    <submittedName>
        <fullName evidence="7">Uncharacterized protein</fullName>
    </submittedName>
</protein>
<keyword evidence="3 6" id="KW-0812">Transmembrane</keyword>
<dbReference type="InterPro" id="IPR012506">
    <property type="entry name" value="TMEM86B-like"/>
</dbReference>
<dbReference type="Pfam" id="PF07947">
    <property type="entry name" value="YhhN"/>
    <property type="match status" value="1"/>
</dbReference>
<comment type="similarity">
    <text evidence="2">Belongs to the TMEM86 family.</text>
</comment>
<proteinExistence type="inferred from homology"/>
<evidence type="ECO:0000313" key="7">
    <source>
        <dbReference type="EMBL" id="RAQ30180.1"/>
    </source>
</evidence>
<evidence type="ECO:0000256" key="1">
    <source>
        <dbReference type="ARBA" id="ARBA00004141"/>
    </source>
</evidence>
<reference evidence="7 8" key="1">
    <citation type="submission" date="2018-06" db="EMBL/GenBank/DDBJ databases">
        <title>Noncontiguous genome sequence of Ruminococcaceae bacterium ASD2818.</title>
        <authorList>
            <person name="Chaplin A.V."/>
            <person name="Sokolova S.R."/>
            <person name="Kochetkova T.O."/>
            <person name="Goltsov A.Y."/>
            <person name="Trofimov D.Y."/>
            <person name="Efimov B.A."/>
        </authorList>
    </citation>
    <scope>NUCLEOTIDE SEQUENCE [LARGE SCALE GENOMIC DNA]</scope>
    <source>
        <strain evidence="7 8">ASD2818</strain>
    </source>
</reference>
<dbReference type="AlphaFoldDB" id="A0A328UIX5"/>
<evidence type="ECO:0000256" key="6">
    <source>
        <dbReference type="SAM" id="Phobius"/>
    </source>
</evidence>
<evidence type="ECO:0000256" key="2">
    <source>
        <dbReference type="ARBA" id="ARBA00007375"/>
    </source>
</evidence>
<evidence type="ECO:0000256" key="4">
    <source>
        <dbReference type="ARBA" id="ARBA00022989"/>
    </source>
</evidence>
<comment type="subcellular location">
    <subcellularLocation>
        <location evidence="1">Membrane</location>
        <topology evidence="1">Multi-pass membrane protein</topology>
    </subcellularLocation>
</comment>
<gene>
    <name evidence="7" type="ORF">DPQ25_01340</name>
</gene>
<keyword evidence="5 6" id="KW-0472">Membrane</keyword>
<accession>A0A328UIX5</accession>
<sequence>MLLWVVLYSSAILLFRKYIPQLGNRFLPFMVYPAILLGMLSLALPFMLHNTGSWLICRRSSPFFCSGLLLAHNLTTKNRPTAKPSGYATGTNLLFSYSRLAYFIDKFHISGT</sequence>
<evidence type="ECO:0000313" key="8">
    <source>
        <dbReference type="Proteomes" id="UP000249377"/>
    </source>
</evidence>
<keyword evidence="8" id="KW-1185">Reference proteome</keyword>
<dbReference type="GO" id="GO:0016020">
    <property type="term" value="C:membrane"/>
    <property type="evidence" value="ECO:0007669"/>
    <property type="project" value="UniProtKB-SubCell"/>
</dbReference>
<evidence type="ECO:0000256" key="3">
    <source>
        <dbReference type="ARBA" id="ARBA00022692"/>
    </source>
</evidence>
<evidence type="ECO:0000256" key="5">
    <source>
        <dbReference type="ARBA" id="ARBA00023136"/>
    </source>
</evidence>
<dbReference type="EMBL" id="QLYR01000001">
    <property type="protein sequence ID" value="RAQ30180.1"/>
    <property type="molecule type" value="Genomic_DNA"/>
</dbReference>
<dbReference type="Proteomes" id="UP000249377">
    <property type="component" value="Unassembled WGS sequence"/>
</dbReference>
<keyword evidence="4 6" id="KW-1133">Transmembrane helix</keyword>